<evidence type="ECO:0000313" key="1">
    <source>
        <dbReference type="EMBL" id="CAG8774662.1"/>
    </source>
</evidence>
<organism evidence="1 2">
    <name type="scientific">Racocetra fulgida</name>
    <dbReference type="NCBI Taxonomy" id="60492"/>
    <lineage>
        <taxon>Eukaryota</taxon>
        <taxon>Fungi</taxon>
        <taxon>Fungi incertae sedis</taxon>
        <taxon>Mucoromycota</taxon>
        <taxon>Glomeromycotina</taxon>
        <taxon>Glomeromycetes</taxon>
        <taxon>Diversisporales</taxon>
        <taxon>Gigasporaceae</taxon>
        <taxon>Racocetra</taxon>
    </lineage>
</organism>
<dbReference type="EMBL" id="CAJVPZ010048734">
    <property type="protein sequence ID" value="CAG8774662.1"/>
    <property type="molecule type" value="Genomic_DNA"/>
</dbReference>
<dbReference type="AlphaFoldDB" id="A0A9N9NV19"/>
<gene>
    <name evidence="1" type="ORF">RFULGI_LOCUS15335</name>
</gene>
<feature type="non-terminal residue" evidence="1">
    <location>
        <position position="1"/>
    </location>
</feature>
<reference evidence="1" key="1">
    <citation type="submission" date="2021-06" db="EMBL/GenBank/DDBJ databases">
        <authorList>
            <person name="Kallberg Y."/>
            <person name="Tangrot J."/>
            <person name="Rosling A."/>
        </authorList>
    </citation>
    <scope>NUCLEOTIDE SEQUENCE</scope>
    <source>
        <strain evidence="1">IN212</strain>
    </source>
</reference>
<accession>A0A9N9NV19</accession>
<dbReference type="Proteomes" id="UP000789396">
    <property type="component" value="Unassembled WGS sequence"/>
</dbReference>
<evidence type="ECO:0000313" key="2">
    <source>
        <dbReference type="Proteomes" id="UP000789396"/>
    </source>
</evidence>
<feature type="non-terminal residue" evidence="1">
    <location>
        <position position="40"/>
    </location>
</feature>
<proteinExistence type="predicted"/>
<protein>
    <submittedName>
        <fullName evidence="1">14496_t:CDS:1</fullName>
    </submittedName>
</protein>
<dbReference type="OrthoDB" id="2443358at2759"/>
<comment type="caution">
    <text evidence="1">The sequence shown here is derived from an EMBL/GenBank/DDBJ whole genome shotgun (WGS) entry which is preliminary data.</text>
</comment>
<sequence length="40" mass="4508">VIAIQIFDQKKFVRKDQGFLGVINVQVGDVLDFDANIDND</sequence>
<keyword evidence="2" id="KW-1185">Reference proteome</keyword>
<name>A0A9N9NV19_9GLOM</name>